<dbReference type="AlphaFoldDB" id="A0A7X0JPS8"/>
<feature type="signal peptide" evidence="1">
    <location>
        <begin position="1"/>
        <end position="20"/>
    </location>
</feature>
<evidence type="ECO:0000313" key="2">
    <source>
        <dbReference type="EMBL" id="MBB6520025.1"/>
    </source>
</evidence>
<accession>A0A7X0JPS8</accession>
<gene>
    <name evidence="2" type="ORF">HNR48_000303</name>
</gene>
<dbReference type="EMBL" id="JACHHT010000001">
    <property type="protein sequence ID" value="MBB6520025.1"/>
    <property type="molecule type" value="Genomic_DNA"/>
</dbReference>
<organism evidence="2 3">
    <name type="scientific">Pseudoteredinibacter isoporae</name>
    <dbReference type="NCBI Taxonomy" id="570281"/>
    <lineage>
        <taxon>Bacteria</taxon>
        <taxon>Pseudomonadati</taxon>
        <taxon>Pseudomonadota</taxon>
        <taxon>Gammaproteobacteria</taxon>
        <taxon>Cellvibrionales</taxon>
        <taxon>Cellvibrionaceae</taxon>
        <taxon>Pseudoteredinibacter</taxon>
    </lineage>
</organism>
<reference evidence="2 3" key="1">
    <citation type="submission" date="2020-08" db="EMBL/GenBank/DDBJ databases">
        <title>Genomic Encyclopedia of Type Strains, Phase IV (KMG-IV): sequencing the most valuable type-strain genomes for metagenomic binning, comparative biology and taxonomic classification.</title>
        <authorList>
            <person name="Goeker M."/>
        </authorList>
    </citation>
    <scope>NUCLEOTIDE SEQUENCE [LARGE SCALE GENOMIC DNA]</scope>
    <source>
        <strain evidence="2 3">DSM 22368</strain>
    </source>
</reference>
<evidence type="ECO:0000313" key="3">
    <source>
        <dbReference type="Proteomes" id="UP000528457"/>
    </source>
</evidence>
<keyword evidence="3" id="KW-1185">Reference proteome</keyword>
<name>A0A7X0JPS8_9GAMM</name>
<dbReference type="InParanoid" id="A0A7X0JPS8"/>
<protein>
    <submittedName>
        <fullName evidence="2">Uncharacterized protein</fullName>
    </submittedName>
</protein>
<comment type="caution">
    <text evidence="2">The sequence shown here is derived from an EMBL/GenBank/DDBJ whole genome shotgun (WGS) entry which is preliminary data.</text>
</comment>
<dbReference type="Proteomes" id="UP000528457">
    <property type="component" value="Unassembled WGS sequence"/>
</dbReference>
<feature type="chain" id="PRO_5030719958" evidence="1">
    <location>
        <begin position="21"/>
        <end position="115"/>
    </location>
</feature>
<sequence length="115" mass="12571">MKKLVLAALLSVCFTHAVMAQDDIVMSDRDYIFSSHAESSEQISYKTLTSEEMKSTEGAAVPIVVAIGFGALGRFTANQFVKHFISNGALAWGTYSFAKKMHFCAQDKEGINPLC</sequence>
<proteinExistence type="predicted"/>
<dbReference type="RefSeq" id="WP_166852487.1">
    <property type="nucleotide sequence ID" value="NZ_JAAONY010000001.1"/>
</dbReference>
<evidence type="ECO:0000256" key="1">
    <source>
        <dbReference type="SAM" id="SignalP"/>
    </source>
</evidence>
<keyword evidence="1" id="KW-0732">Signal</keyword>